<dbReference type="AlphaFoldDB" id="A0AAD8WV92"/>
<comment type="caution">
    <text evidence="1">The sequence shown here is derived from an EMBL/GenBank/DDBJ whole genome shotgun (WGS) entry which is preliminary data.</text>
</comment>
<protein>
    <submittedName>
        <fullName evidence="1">Uncharacterized protein</fullName>
    </submittedName>
</protein>
<dbReference type="EMBL" id="JAUUTY010000002">
    <property type="protein sequence ID" value="KAK1679861.1"/>
    <property type="molecule type" value="Genomic_DNA"/>
</dbReference>
<accession>A0AAD8WV92</accession>
<organism evidence="1 2">
    <name type="scientific">Lolium multiflorum</name>
    <name type="common">Italian ryegrass</name>
    <name type="synonym">Lolium perenne subsp. multiflorum</name>
    <dbReference type="NCBI Taxonomy" id="4521"/>
    <lineage>
        <taxon>Eukaryota</taxon>
        <taxon>Viridiplantae</taxon>
        <taxon>Streptophyta</taxon>
        <taxon>Embryophyta</taxon>
        <taxon>Tracheophyta</taxon>
        <taxon>Spermatophyta</taxon>
        <taxon>Magnoliopsida</taxon>
        <taxon>Liliopsida</taxon>
        <taxon>Poales</taxon>
        <taxon>Poaceae</taxon>
        <taxon>BOP clade</taxon>
        <taxon>Pooideae</taxon>
        <taxon>Poodae</taxon>
        <taxon>Poeae</taxon>
        <taxon>Poeae Chloroplast Group 2 (Poeae type)</taxon>
        <taxon>Loliodinae</taxon>
        <taxon>Loliinae</taxon>
        <taxon>Lolium</taxon>
    </lineage>
</organism>
<keyword evidence="2" id="KW-1185">Reference proteome</keyword>
<proteinExistence type="predicted"/>
<name>A0AAD8WV92_LOLMU</name>
<gene>
    <name evidence="1" type="ORF">QYE76_040709</name>
</gene>
<evidence type="ECO:0000313" key="2">
    <source>
        <dbReference type="Proteomes" id="UP001231189"/>
    </source>
</evidence>
<dbReference type="Proteomes" id="UP001231189">
    <property type="component" value="Unassembled WGS sequence"/>
</dbReference>
<evidence type="ECO:0000313" key="1">
    <source>
        <dbReference type="EMBL" id="KAK1679861.1"/>
    </source>
</evidence>
<sequence length="187" mass="21607">MRDRVAQMEKDMRNTYALAAIVNKKNELAADTERYALTELHKAAESLNFIALNKAEENKRIQERVHALTQLSPADEVFWREQAKASTVAKFQDRVQQVHRFFDKVYKALRVIWKTMFSLNAVPPTLLTLMSEFSNAKKIRDLVRANNHVRHGAAAKRIWREAVVRPSPSYVAATSREIDYPREIPSK</sequence>
<reference evidence="1" key="1">
    <citation type="submission" date="2023-07" db="EMBL/GenBank/DDBJ databases">
        <title>A chromosome-level genome assembly of Lolium multiflorum.</title>
        <authorList>
            <person name="Chen Y."/>
            <person name="Copetti D."/>
            <person name="Kolliker R."/>
            <person name="Studer B."/>
        </authorList>
    </citation>
    <scope>NUCLEOTIDE SEQUENCE</scope>
    <source>
        <strain evidence="1">02402/16</strain>
        <tissue evidence="1">Leaf</tissue>
    </source>
</reference>